<dbReference type="InterPro" id="IPR017439">
    <property type="entry name" value="Amidohydrolase"/>
</dbReference>
<dbReference type="GO" id="GO:0019877">
    <property type="term" value="P:diaminopimelate biosynthetic process"/>
    <property type="evidence" value="ECO:0007669"/>
    <property type="project" value="UniProtKB-ARBA"/>
</dbReference>
<keyword evidence="2" id="KW-0464">Manganese</keyword>
<dbReference type="AlphaFoldDB" id="A0A8J6TLF8"/>
<dbReference type="Gene3D" id="3.30.70.360">
    <property type="match status" value="1"/>
</dbReference>
<dbReference type="PANTHER" id="PTHR11014">
    <property type="entry name" value="PEPTIDASE M20 FAMILY MEMBER"/>
    <property type="match status" value="1"/>
</dbReference>
<dbReference type="CDD" id="cd03886">
    <property type="entry name" value="M20_Acy1"/>
    <property type="match status" value="1"/>
</dbReference>
<dbReference type="EMBL" id="JACNIG010000140">
    <property type="protein sequence ID" value="MBC8431376.1"/>
    <property type="molecule type" value="Genomic_DNA"/>
</dbReference>
<dbReference type="FunFam" id="3.30.70.360:FF:000001">
    <property type="entry name" value="N-acetyldiaminopimelate deacetylase"/>
    <property type="match status" value="1"/>
</dbReference>
<dbReference type="PANTHER" id="PTHR11014:SF63">
    <property type="entry name" value="METALLOPEPTIDASE, PUTATIVE (AFU_ORTHOLOGUE AFUA_6G09600)-RELATED"/>
    <property type="match status" value="1"/>
</dbReference>
<dbReference type="SUPFAM" id="SSF53187">
    <property type="entry name" value="Zn-dependent exopeptidases"/>
    <property type="match status" value="1"/>
</dbReference>
<dbReference type="Pfam" id="PF01546">
    <property type="entry name" value="Peptidase_M20"/>
    <property type="match status" value="1"/>
</dbReference>
<comment type="caution">
    <text evidence="4">The sequence shown here is derived from an EMBL/GenBank/DDBJ whole genome shotgun (WGS) entry which is preliminary data.</text>
</comment>
<evidence type="ECO:0000313" key="5">
    <source>
        <dbReference type="Proteomes" id="UP000605201"/>
    </source>
</evidence>
<dbReference type="SUPFAM" id="SSF55031">
    <property type="entry name" value="Bacterial exopeptidase dimerisation domain"/>
    <property type="match status" value="1"/>
</dbReference>
<keyword evidence="2" id="KW-0479">Metal-binding</keyword>
<dbReference type="Pfam" id="PF07687">
    <property type="entry name" value="M20_dimer"/>
    <property type="match status" value="1"/>
</dbReference>
<evidence type="ECO:0000256" key="2">
    <source>
        <dbReference type="PIRSR" id="PIRSR005962-1"/>
    </source>
</evidence>
<evidence type="ECO:0000259" key="3">
    <source>
        <dbReference type="Pfam" id="PF07687"/>
    </source>
</evidence>
<proteinExistence type="predicted"/>
<dbReference type="PIRSF" id="PIRSF005962">
    <property type="entry name" value="Pept_M20D_amidohydro"/>
    <property type="match status" value="1"/>
</dbReference>
<keyword evidence="1" id="KW-0378">Hydrolase</keyword>
<feature type="binding site" evidence="2">
    <location>
        <position position="363"/>
    </location>
    <ligand>
        <name>Mn(2+)</name>
        <dbReference type="ChEBI" id="CHEBI:29035"/>
        <label>2</label>
    </ligand>
</feature>
<gene>
    <name evidence="4" type="ORF">H8D96_05605</name>
</gene>
<evidence type="ECO:0000313" key="4">
    <source>
        <dbReference type="EMBL" id="MBC8431376.1"/>
    </source>
</evidence>
<accession>A0A8J6TLF8</accession>
<organism evidence="4 5">
    <name type="scientific">Candidatus Desulfatibia vada</name>
    <dbReference type="NCBI Taxonomy" id="2841696"/>
    <lineage>
        <taxon>Bacteria</taxon>
        <taxon>Pseudomonadati</taxon>
        <taxon>Thermodesulfobacteriota</taxon>
        <taxon>Desulfobacteria</taxon>
        <taxon>Desulfobacterales</taxon>
        <taxon>Desulfobacterales incertae sedis</taxon>
        <taxon>Candidatus Desulfatibia</taxon>
    </lineage>
</organism>
<feature type="binding site" evidence="2">
    <location>
        <position position="164"/>
    </location>
    <ligand>
        <name>Mn(2+)</name>
        <dbReference type="ChEBI" id="CHEBI:29035"/>
        <label>2</label>
    </ligand>
</feature>
<sequence length="397" mass="43304">MSSKLPGDFFDWLVELRRWFHRFPEPAYREEKTAAKICEVLDSLGIPFQAGIGKTGIVAKLSAQRSGPVVAFRCDMDALPLEEAHETPYKSEHHGCMHACGHDGHMTIALGVIRWMLEKDWPQKGAGEILFIFQPAEEGGAGAKAMLNTGIFDSLPVEAAFACHLYPELAAGDIGIAPKISNAATDTFTIQLQGRGGHGAHPHQCKDPIVAGAHLVTQLQTLISRELPPLDSAVLTIGRFEAGTTSNIIPEKAFLEGTLRTLSPEIREKIVVRFQQMVKGVEVAHDVTATLQITPGYPVLVNDPKLVKHTQDVATEVLGGDHVHSLLPRMGAEDFAYFCNKWGGIMVGLGCHDPGKGMQHGLHSPYFDFDETVLDIGTRLFGQVLKRYLEKSTATTA</sequence>
<feature type="binding site" evidence="2">
    <location>
        <position position="102"/>
    </location>
    <ligand>
        <name>Mn(2+)</name>
        <dbReference type="ChEBI" id="CHEBI:29035"/>
        <label>2</label>
    </ligand>
</feature>
<dbReference type="InterPro" id="IPR036264">
    <property type="entry name" value="Bact_exopeptidase_dim_dom"/>
</dbReference>
<dbReference type="InterPro" id="IPR002933">
    <property type="entry name" value="Peptidase_M20"/>
</dbReference>
<comment type="cofactor">
    <cofactor evidence="2">
        <name>Mn(2+)</name>
        <dbReference type="ChEBI" id="CHEBI:29035"/>
    </cofactor>
    <text evidence="2">The Mn(2+) ion enhances activity.</text>
</comment>
<dbReference type="NCBIfam" id="TIGR01891">
    <property type="entry name" value="amidohydrolases"/>
    <property type="match status" value="1"/>
</dbReference>
<dbReference type="Gene3D" id="3.40.630.10">
    <property type="entry name" value="Zn peptidases"/>
    <property type="match status" value="1"/>
</dbReference>
<feature type="binding site" evidence="2">
    <location>
        <position position="100"/>
    </location>
    <ligand>
        <name>Mn(2+)</name>
        <dbReference type="ChEBI" id="CHEBI:29035"/>
        <label>2</label>
    </ligand>
</feature>
<dbReference type="Proteomes" id="UP000605201">
    <property type="component" value="Unassembled WGS sequence"/>
</dbReference>
<dbReference type="GO" id="GO:0046872">
    <property type="term" value="F:metal ion binding"/>
    <property type="evidence" value="ECO:0007669"/>
    <property type="project" value="UniProtKB-KW"/>
</dbReference>
<reference evidence="4 5" key="1">
    <citation type="submission" date="2020-08" db="EMBL/GenBank/DDBJ databases">
        <title>Bridging the membrane lipid divide: bacteria of the FCB group superphylum have the potential to synthesize archaeal ether lipids.</title>
        <authorList>
            <person name="Villanueva L."/>
            <person name="Von Meijenfeldt F.A.B."/>
            <person name="Westbye A.B."/>
            <person name="Yadav S."/>
            <person name="Hopmans E.C."/>
            <person name="Dutilh B.E."/>
            <person name="Sinninghe Damste J.S."/>
        </authorList>
    </citation>
    <scope>NUCLEOTIDE SEQUENCE [LARGE SCALE GENOMIC DNA]</scope>
    <source>
        <strain evidence="4">NIOZ-UU17</strain>
    </source>
</reference>
<evidence type="ECO:0000256" key="1">
    <source>
        <dbReference type="ARBA" id="ARBA00022801"/>
    </source>
</evidence>
<name>A0A8J6TLF8_9BACT</name>
<protein>
    <submittedName>
        <fullName evidence="4">Amidohydrolase</fullName>
    </submittedName>
</protein>
<dbReference type="InterPro" id="IPR011650">
    <property type="entry name" value="Peptidase_M20_dimer"/>
</dbReference>
<feature type="binding site" evidence="2">
    <location>
        <position position="138"/>
    </location>
    <ligand>
        <name>Mn(2+)</name>
        <dbReference type="ChEBI" id="CHEBI:29035"/>
        <label>2</label>
    </ligand>
</feature>
<feature type="domain" description="Peptidase M20 dimerisation" evidence="3">
    <location>
        <begin position="187"/>
        <end position="280"/>
    </location>
</feature>
<dbReference type="GO" id="GO:0050118">
    <property type="term" value="F:N-acetyldiaminopimelate deacetylase activity"/>
    <property type="evidence" value="ECO:0007669"/>
    <property type="project" value="UniProtKB-ARBA"/>
</dbReference>